<feature type="region of interest" description="Disordered" evidence="1">
    <location>
        <begin position="1"/>
        <end position="25"/>
    </location>
</feature>
<keyword evidence="3" id="KW-1185">Reference proteome</keyword>
<dbReference type="AlphaFoldDB" id="A0AAV9GHX6"/>
<dbReference type="Proteomes" id="UP001321760">
    <property type="component" value="Unassembled WGS sequence"/>
</dbReference>
<organism evidence="2 3">
    <name type="scientific">Podospora aff. communis PSN243</name>
    <dbReference type="NCBI Taxonomy" id="3040156"/>
    <lineage>
        <taxon>Eukaryota</taxon>
        <taxon>Fungi</taxon>
        <taxon>Dikarya</taxon>
        <taxon>Ascomycota</taxon>
        <taxon>Pezizomycotina</taxon>
        <taxon>Sordariomycetes</taxon>
        <taxon>Sordariomycetidae</taxon>
        <taxon>Sordariales</taxon>
        <taxon>Podosporaceae</taxon>
        <taxon>Podospora</taxon>
    </lineage>
</organism>
<protein>
    <submittedName>
        <fullName evidence="2">Uncharacterized protein</fullName>
    </submittedName>
</protein>
<accession>A0AAV9GHX6</accession>
<evidence type="ECO:0000313" key="3">
    <source>
        <dbReference type="Proteomes" id="UP001321760"/>
    </source>
</evidence>
<dbReference type="EMBL" id="MU865953">
    <property type="protein sequence ID" value="KAK4446917.1"/>
    <property type="molecule type" value="Genomic_DNA"/>
</dbReference>
<proteinExistence type="predicted"/>
<evidence type="ECO:0000256" key="1">
    <source>
        <dbReference type="SAM" id="MobiDB-lite"/>
    </source>
</evidence>
<gene>
    <name evidence="2" type="ORF">QBC34DRAFT_144262</name>
</gene>
<sequence length="204" mass="22340">MRPPPPPPRQRHLPMSPRNKSPMRSTPADLGRFIYRCPLPTGCCGESVPFLAGTATLRQPPFPPTDHGLSAAWTWKRHGRSLDLISKYLSTANWPISKLLHGVLGGNRSRVRLCMTHGICVRRASGVLAVGAHLGFHGRAAHSHTISNWSRDPLDSRKGTICLSLMACQPACLPHRHDAGRTSPRPCSAIATGNSCMWLILIRV</sequence>
<reference evidence="2" key="1">
    <citation type="journal article" date="2023" name="Mol. Phylogenet. Evol.">
        <title>Genome-scale phylogeny and comparative genomics of the fungal order Sordariales.</title>
        <authorList>
            <person name="Hensen N."/>
            <person name="Bonometti L."/>
            <person name="Westerberg I."/>
            <person name="Brannstrom I.O."/>
            <person name="Guillou S."/>
            <person name="Cros-Aarteil S."/>
            <person name="Calhoun S."/>
            <person name="Haridas S."/>
            <person name="Kuo A."/>
            <person name="Mondo S."/>
            <person name="Pangilinan J."/>
            <person name="Riley R."/>
            <person name="LaButti K."/>
            <person name="Andreopoulos B."/>
            <person name="Lipzen A."/>
            <person name="Chen C."/>
            <person name="Yan M."/>
            <person name="Daum C."/>
            <person name="Ng V."/>
            <person name="Clum A."/>
            <person name="Steindorff A."/>
            <person name="Ohm R.A."/>
            <person name="Martin F."/>
            <person name="Silar P."/>
            <person name="Natvig D.O."/>
            <person name="Lalanne C."/>
            <person name="Gautier V."/>
            <person name="Ament-Velasquez S.L."/>
            <person name="Kruys A."/>
            <person name="Hutchinson M.I."/>
            <person name="Powell A.J."/>
            <person name="Barry K."/>
            <person name="Miller A.N."/>
            <person name="Grigoriev I.V."/>
            <person name="Debuchy R."/>
            <person name="Gladieux P."/>
            <person name="Hiltunen Thoren M."/>
            <person name="Johannesson H."/>
        </authorList>
    </citation>
    <scope>NUCLEOTIDE SEQUENCE</scope>
    <source>
        <strain evidence="2">PSN243</strain>
    </source>
</reference>
<comment type="caution">
    <text evidence="2">The sequence shown here is derived from an EMBL/GenBank/DDBJ whole genome shotgun (WGS) entry which is preliminary data.</text>
</comment>
<reference evidence="2" key="2">
    <citation type="submission" date="2023-05" db="EMBL/GenBank/DDBJ databases">
        <authorList>
            <consortium name="Lawrence Berkeley National Laboratory"/>
            <person name="Steindorff A."/>
            <person name="Hensen N."/>
            <person name="Bonometti L."/>
            <person name="Westerberg I."/>
            <person name="Brannstrom I.O."/>
            <person name="Guillou S."/>
            <person name="Cros-Aarteil S."/>
            <person name="Calhoun S."/>
            <person name="Haridas S."/>
            <person name="Kuo A."/>
            <person name="Mondo S."/>
            <person name="Pangilinan J."/>
            <person name="Riley R."/>
            <person name="Labutti K."/>
            <person name="Andreopoulos B."/>
            <person name="Lipzen A."/>
            <person name="Chen C."/>
            <person name="Yanf M."/>
            <person name="Daum C."/>
            <person name="Ng V."/>
            <person name="Clum A."/>
            <person name="Ohm R."/>
            <person name="Martin F."/>
            <person name="Silar P."/>
            <person name="Natvig D."/>
            <person name="Lalanne C."/>
            <person name="Gautier V."/>
            <person name="Ament-Velasquez S.L."/>
            <person name="Kruys A."/>
            <person name="Hutchinson M.I."/>
            <person name="Powell A.J."/>
            <person name="Barry K."/>
            <person name="Miller A.N."/>
            <person name="Grigoriev I.V."/>
            <person name="Debuchy R."/>
            <person name="Gladieux P."/>
            <person name="Thoren M.H."/>
            <person name="Johannesson H."/>
        </authorList>
    </citation>
    <scope>NUCLEOTIDE SEQUENCE</scope>
    <source>
        <strain evidence="2">PSN243</strain>
    </source>
</reference>
<evidence type="ECO:0000313" key="2">
    <source>
        <dbReference type="EMBL" id="KAK4446917.1"/>
    </source>
</evidence>
<name>A0AAV9GHX6_9PEZI</name>